<dbReference type="SUPFAM" id="SSF54373">
    <property type="entry name" value="FAD-linked reductases, C-terminal domain"/>
    <property type="match status" value="1"/>
</dbReference>
<dbReference type="AlphaFoldDB" id="A0A8B7CX16"/>
<dbReference type="KEGG" id="pda:103720339"/>
<gene>
    <name evidence="4" type="primary">LOC103720339</name>
</gene>
<evidence type="ECO:0000313" key="3">
    <source>
        <dbReference type="Proteomes" id="UP000228380"/>
    </source>
</evidence>
<reference evidence="4" key="1">
    <citation type="submission" date="2025-08" db="UniProtKB">
        <authorList>
            <consortium name="RefSeq"/>
        </authorList>
    </citation>
    <scope>IDENTIFICATION</scope>
    <source>
        <tissue evidence="4">Young leaves</tissue>
    </source>
</reference>
<dbReference type="PANTHER" id="PTHR10742">
    <property type="entry name" value="FLAVIN MONOAMINE OXIDASE"/>
    <property type="match status" value="1"/>
</dbReference>
<dbReference type="PANTHER" id="PTHR10742:SF228">
    <property type="entry name" value="POLYAMINE OXIDASE 4-RELATED"/>
    <property type="match status" value="1"/>
</dbReference>
<name>A0A8B7CX16_PHODC</name>
<evidence type="ECO:0000256" key="1">
    <source>
        <dbReference type="ARBA" id="ARBA00005995"/>
    </source>
</evidence>
<protein>
    <submittedName>
        <fullName evidence="4">Uncharacterized protein LOC103720339 isoform X1</fullName>
    </submittedName>
</protein>
<comment type="similarity">
    <text evidence="1">Belongs to the flavin monoamine oxidase family.</text>
</comment>
<feature type="domain" description="Amine oxidase" evidence="2">
    <location>
        <begin position="90"/>
        <end position="161"/>
    </location>
</feature>
<evidence type="ECO:0000313" key="4">
    <source>
        <dbReference type="RefSeq" id="XP_008808216.1"/>
    </source>
</evidence>
<sequence>MAAGEKNRAAAIVMNAEIWRTKAWLIEELALKKPCRIFGELHLPHCCPPRLPRMQYSQPSDYEKSGGGQARHLFDGMLKREHYCMLGGYTGNENKIALHFSTAFWPNVEVLGMVAPTSYACGYFLNLHKATGHPVLVYMATGRFAHDIEKLSDEEVVNFVML</sequence>
<dbReference type="OrthoDB" id="5046242at2759"/>
<dbReference type="InterPro" id="IPR050281">
    <property type="entry name" value="Flavin_monoamine_oxidase"/>
</dbReference>
<dbReference type="GeneID" id="103720339"/>
<dbReference type="GO" id="GO:0046592">
    <property type="term" value="F:polyamine oxidase activity"/>
    <property type="evidence" value="ECO:0007669"/>
    <property type="project" value="TreeGrafter"/>
</dbReference>
<dbReference type="RefSeq" id="XP_008808216.1">
    <property type="nucleotide sequence ID" value="XM_008809994.4"/>
</dbReference>
<dbReference type="GO" id="GO:0006598">
    <property type="term" value="P:polyamine catabolic process"/>
    <property type="evidence" value="ECO:0007669"/>
    <property type="project" value="TreeGrafter"/>
</dbReference>
<dbReference type="GO" id="GO:0005777">
    <property type="term" value="C:peroxisome"/>
    <property type="evidence" value="ECO:0007669"/>
    <property type="project" value="TreeGrafter"/>
</dbReference>
<accession>A0A8B7CX16</accession>
<evidence type="ECO:0000259" key="2">
    <source>
        <dbReference type="Pfam" id="PF01593"/>
    </source>
</evidence>
<keyword evidence="3" id="KW-1185">Reference proteome</keyword>
<proteinExistence type="inferred from homology"/>
<dbReference type="Proteomes" id="UP000228380">
    <property type="component" value="Unplaced"/>
</dbReference>
<dbReference type="Pfam" id="PF01593">
    <property type="entry name" value="Amino_oxidase"/>
    <property type="match status" value="1"/>
</dbReference>
<dbReference type="Gene3D" id="3.90.660.10">
    <property type="match status" value="1"/>
</dbReference>
<organism evidence="3 4">
    <name type="scientific">Phoenix dactylifera</name>
    <name type="common">Date palm</name>
    <dbReference type="NCBI Taxonomy" id="42345"/>
    <lineage>
        <taxon>Eukaryota</taxon>
        <taxon>Viridiplantae</taxon>
        <taxon>Streptophyta</taxon>
        <taxon>Embryophyta</taxon>
        <taxon>Tracheophyta</taxon>
        <taxon>Spermatophyta</taxon>
        <taxon>Magnoliopsida</taxon>
        <taxon>Liliopsida</taxon>
        <taxon>Arecaceae</taxon>
        <taxon>Coryphoideae</taxon>
        <taxon>Phoeniceae</taxon>
        <taxon>Phoenix</taxon>
    </lineage>
</organism>
<dbReference type="InterPro" id="IPR002937">
    <property type="entry name" value="Amino_oxidase"/>
</dbReference>